<dbReference type="Proteomes" id="UP001427805">
    <property type="component" value="Unassembled WGS sequence"/>
</dbReference>
<dbReference type="Gene3D" id="1.10.530.10">
    <property type="match status" value="1"/>
</dbReference>
<dbReference type="SUPFAM" id="SSF53955">
    <property type="entry name" value="Lysozyme-like"/>
    <property type="match status" value="1"/>
</dbReference>
<accession>A0ABV0B5F7</accession>
<protein>
    <submittedName>
        <fullName evidence="1">Uncharacterized protein</fullName>
    </submittedName>
</protein>
<proteinExistence type="predicted"/>
<organism evidence="1 2">
    <name type="scientific">Sphingomonas rustica</name>
    <dbReference type="NCBI Taxonomy" id="3103142"/>
    <lineage>
        <taxon>Bacteria</taxon>
        <taxon>Pseudomonadati</taxon>
        <taxon>Pseudomonadota</taxon>
        <taxon>Alphaproteobacteria</taxon>
        <taxon>Sphingomonadales</taxon>
        <taxon>Sphingomonadaceae</taxon>
        <taxon>Sphingomonas</taxon>
    </lineage>
</organism>
<gene>
    <name evidence="1" type="ORF">TPR58_01280</name>
</gene>
<dbReference type="InterPro" id="IPR023346">
    <property type="entry name" value="Lysozyme-like_dom_sf"/>
</dbReference>
<reference evidence="1 2" key="1">
    <citation type="submission" date="2024-05" db="EMBL/GenBank/DDBJ databases">
        <title>Sphingomonas sp. HF-S3 16S ribosomal RNA gene Genome sequencing and assembly.</title>
        <authorList>
            <person name="Lee H."/>
        </authorList>
    </citation>
    <scope>NUCLEOTIDE SEQUENCE [LARGE SCALE GENOMIC DNA]</scope>
    <source>
        <strain evidence="1 2">HF-S3</strain>
    </source>
</reference>
<evidence type="ECO:0000313" key="1">
    <source>
        <dbReference type="EMBL" id="MEN3745781.1"/>
    </source>
</evidence>
<comment type="caution">
    <text evidence="1">The sequence shown here is derived from an EMBL/GenBank/DDBJ whole genome shotgun (WGS) entry which is preliminary data.</text>
</comment>
<name>A0ABV0B5F7_9SPHN</name>
<keyword evidence="2" id="KW-1185">Reference proteome</keyword>
<sequence length="404" mass="44741">MGVTPKKIRLADGEITLPVLPGPVGRPGPGYPGINRPEATALVDAQLALIAELRNAPLGRGGVTPEQLRMAVEVSGYRTNRAGAITGFQRTANVGTREERVGGVILPSGSTWEALYIHGRLAAKLDTLRDQRRNPQDYVYTGLFDHQLFLNESASRLRANPATAARYSPISRGNFDRMLTYMEQDPRLIDVRWMAYMFATAYWETARAVTVRHRPDGRPIREFLTLAPVDETGAGRGYRYGRPVKVERLGDTKARITEWDGEQFEVNESGYTVPQGQRGGADYSKPAHPGYTSAAGREIVYHGRGYVQLTWWYNYAMASIAINRGLALLWNPELAKNPDIAYFVMVDGMMTGRHYANRKMLQMYIAGATTNYAGAREIVNARDPQSAIVTAAEAFEAALLAARQ</sequence>
<evidence type="ECO:0000313" key="2">
    <source>
        <dbReference type="Proteomes" id="UP001427805"/>
    </source>
</evidence>
<dbReference type="RefSeq" id="WP_346244786.1">
    <property type="nucleotide sequence ID" value="NZ_JBDIZK010000001.1"/>
</dbReference>
<dbReference type="EMBL" id="JBDIZK010000001">
    <property type="protein sequence ID" value="MEN3745781.1"/>
    <property type="molecule type" value="Genomic_DNA"/>
</dbReference>